<keyword evidence="2" id="KW-1185">Reference proteome</keyword>
<accession>A0A835LHH3</accession>
<sequence length="79" mass="8772">MEMLDGIPNVGKLALANSLHHIGRISAAGKAEACNCDKGYHQSEVKIGWPGYRVTKQFDPETKQRSFLFQTHGMHAESM</sequence>
<dbReference type="EMBL" id="JADFTS010000008">
    <property type="protein sequence ID" value="KAF9594940.1"/>
    <property type="molecule type" value="Genomic_DNA"/>
</dbReference>
<protein>
    <submittedName>
        <fullName evidence="1">Uncharacterized protein</fullName>
    </submittedName>
</protein>
<gene>
    <name evidence="1" type="ORF">IFM89_035510</name>
</gene>
<evidence type="ECO:0000313" key="2">
    <source>
        <dbReference type="Proteomes" id="UP000631114"/>
    </source>
</evidence>
<name>A0A835LHH3_9MAGN</name>
<reference evidence="1 2" key="1">
    <citation type="submission" date="2020-10" db="EMBL/GenBank/DDBJ databases">
        <title>The Coptis chinensis genome and diversification of protoberbering-type alkaloids.</title>
        <authorList>
            <person name="Wang B."/>
            <person name="Shu S."/>
            <person name="Song C."/>
            <person name="Liu Y."/>
        </authorList>
    </citation>
    <scope>NUCLEOTIDE SEQUENCE [LARGE SCALE GENOMIC DNA]</scope>
    <source>
        <strain evidence="1">HL-2020</strain>
        <tissue evidence="1">Leaf</tissue>
    </source>
</reference>
<dbReference type="OrthoDB" id="269151at2759"/>
<dbReference type="AlphaFoldDB" id="A0A835LHH3"/>
<comment type="caution">
    <text evidence="1">The sequence shown here is derived from an EMBL/GenBank/DDBJ whole genome shotgun (WGS) entry which is preliminary data.</text>
</comment>
<organism evidence="1 2">
    <name type="scientific">Coptis chinensis</name>
    <dbReference type="NCBI Taxonomy" id="261450"/>
    <lineage>
        <taxon>Eukaryota</taxon>
        <taxon>Viridiplantae</taxon>
        <taxon>Streptophyta</taxon>
        <taxon>Embryophyta</taxon>
        <taxon>Tracheophyta</taxon>
        <taxon>Spermatophyta</taxon>
        <taxon>Magnoliopsida</taxon>
        <taxon>Ranunculales</taxon>
        <taxon>Ranunculaceae</taxon>
        <taxon>Coptidoideae</taxon>
        <taxon>Coptis</taxon>
    </lineage>
</organism>
<evidence type="ECO:0000313" key="1">
    <source>
        <dbReference type="EMBL" id="KAF9594940.1"/>
    </source>
</evidence>
<proteinExistence type="predicted"/>
<dbReference type="Proteomes" id="UP000631114">
    <property type="component" value="Unassembled WGS sequence"/>
</dbReference>